<dbReference type="PANTHER" id="PTHR46831:SF1">
    <property type="entry name" value="ZINC FINGER MYND DOMAIN-CONTAINING PROTEIN 19"/>
    <property type="match status" value="1"/>
</dbReference>
<dbReference type="Pfam" id="PF13392">
    <property type="entry name" value="HNH_3"/>
    <property type="match status" value="1"/>
</dbReference>
<keyword evidence="1" id="KW-0479">Metal-binding</keyword>
<dbReference type="Pfam" id="PF01753">
    <property type="entry name" value="zf-MYND"/>
    <property type="match status" value="1"/>
</dbReference>
<evidence type="ECO:0000313" key="6">
    <source>
        <dbReference type="EMBL" id="CAL4079496.1"/>
    </source>
</evidence>
<dbReference type="Gene3D" id="6.10.140.2220">
    <property type="match status" value="1"/>
</dbReference>
<evidence type="ECO:0000259" key="5">
    <source>
        <dbReference type="PROSITE" id="PS50865"/>
    </source>
</evidence>
<evidence type="ECO:0000256" key="2">
    <source>
        <dbReference type="ARBA" id="ARBA00022771"/>
    </source>
</evidence>
<dbReference type="GO" id="GO:0005737">
    <property type="term" value="C:cytoplasm"/>
    <property type="evidence" value="ECO:0007669"/>
    <property type="project" value="TreeGrafter"/>
</dbReference>
<protein>
    <recommendedName>
        <fullName evidence="5">MYND-type domain-containing protein</fullName>
    </recommendedName>
</protein>
<dbReference type="GO" id="GO:0045202">
    <property type="term" value="C:synapse"/>
    <property type="evidence" value="ECO:0007669"/>
    <property type="project" value="TreeGrafter"/>
</dbReference>
<dbReference type="SUPFAM" id="SSF54060">
    <property type="entry name" value="His-Me finger endonucleases"/>
    <property type="match status" value="1"/>
</dbReference>
<evidence type="ECO:0000256" key="3">
    <source>
        <dbReference type="ARBA" id="ARBA00022833"/>
    </source>
</evidence>
<dbReference type="EMBL" id="CAXKWB010005709">
    <property type="protein sequence ID" value="CAL4079496.1"/>
    <property type="molecule type" value="Genomic_DNA"/>
</dbReference>
<gene>
    <name evidence="6" type="ORF">MNOR_LOCUS11032</name>
</gene>
<dbReference type="GO" id="GO:0016020">
    <property type="term" value="C:membrane"/>
    <property type="evidence" value="ECO:0007669"/>
    <property type="project" value="TreeGrafter"/>
</dbReference>
<feature type="domain" description="MYND-type" evidence="5">
    <location>
        <begin position="226"/>
        <end position="264"/>
    </location>
</feature>
<organism evidence="6 7">
    <name type="scientific">Meganyctiphanes norvegica</name>
    <name type="common">Northern krill</name>
    <name type="synonym">Thysanopoda norvegica</name>
    <dbReference type="NCBI Taxonomy" id="48144"/>
    <lineage>
        <taxon>Eukaryota</taxon>
        <taxon>Metazoa</taxon>
        <taxon>Ecdysozoa</taxon>
        <taxon>Arthropoda</taxon>
        <taxon>Crustacea</taxon>
        <taxon>Multicrustacea</taxon>
        <taxon>Malacostraca</taxon>
        <taxon>Eumalacostraca</taxon>
        <taxon>Eucarida</taxon>
        <taxon>Euphausiacea</taxon>
        <taxon>Euphausiidae</taxon>
        <taxon>Meganyctiphanes</taxon>
    </lineage>
</organism>
<dbReference type="Proteomes" id="UP001497623">
    <property type="component" value="Unassembled WGS sequence"/>
</dbReference>
<name>A0AAV2QCZ1_MEGNR</name>
<dbReference type="AlphaFoldDB" id="A0AAV2QCZ1"/>
<keyword evidence="2 4" id="KW-0863">Zinc-finger</keyword>
<dbReference type="SUPFAM" id="SSF144232">
    <property type="entry name" value="HIT/MYND zinc finger-like"/>
    <property type="match status" value="1"/>
</dbReference>
<feature type="non-terminal residue" evidence="6">
    <location>
        <position position="1"/>
    </location>
</feature>
<evidence type="ECO:0000256" key="1">
    <source>
        <dbReference type="ARBA" id="ARBA00022723"/>
    </source>
</evidence>
<dbReference type="GO" id="GO:0008270">
    <property type="term" value="F:zinc ion binding"/>
    <property type="evidence" value="ECO:0007669"/>
    <property type="project" value="UniProtKB-KW"/>
</dbReference>
<dbReference type="Gene3D" id="3.90.75.20">
    <property type="match status" value="1"/>
</dbReference>
<dbReference type="InterPro" id="IPR003615">
    <property type="entry name" value="HNH_nuc"/>
</dbReference>
<keyword evidence="3" id="KW-0862">Zinc</keyword>
<sequence length="279" mass="31820">EGESVVLLSWCWEEGRESVAAVLWRPVGLSTYRLCASSRMKIVPPATQAPPSGAPVSGLKLGIVRLGRAAGKTKYALLDERDITLVQQFAFEARVEINRDGNGAAVYAWAYDIHRGRSSGQYVHNLLWETHRGGIAPGWKVVHLNNVTVDNRLENLMLVQRNGKRPLPVSPTPRDQSLYWVAIQQLPADPVEEHYGDFVVTRYFNPNGEIVDDEEDCYYECRYPPCTNIEKELREFSICGRCQEARYCGTYCQQKDWPVHKKVCREKKRPCITERPPER</sequence>
<evidence type="ECO:0000256" key="4">
    <source>
        <dbReference type="PROSITE-ProRule" id="PRU00134"/>
    </source>
</evidence>
<dbReference type="InterPro" id="IPR044925">
    <property type="entry name" value="His-Me_finger_sf"/>
</dbReference>
<keyword evidence="7" id="KW-1185">Reference proteome</keyword>
<dbReference type="InterPro" id="IPR032978">
    <property type="entry name" value="ZMYND19"/>
</dbReference>
<dbReference type="InterPro" id="IPR002893">
    <property type="entry name" value="Znf_MYND"/>
</dbReference>
<dbReference type="PROSITE" id="PS50865">
    <property type="entry name" value="ZF_MYND_2"/>
    <property type="match status" value="1"/>
</dbReference>
<reference evidence="6 7" key="1">
    <citation type="submission" date="2024-05" db="EMBL/GenBank/DDBJ databases">
        <authorList>
            <person name="Wallberg A."/>
        </authorList>
    </citation>
    <scope>NUCLEOTIDE SEQUENCE [LARGE SCALE GENOMIC DNA]</scope>
</reference>
<accession>A0AAV2QCZ1</accession>
<evidence type="ECO:0000313" key="7">
    <source>
        <dbReference type="Proteomes" id="UP001497623"/>
    </source>
</evidence>
<dbReference type="PANTHER" id="PTHR46831">
    <property type="entry name" value="ZINC FINGER MYND DOMAIN-CONTAINING PROTEIN 19"/>
    <property type="match status" value="1"/>
</dbReference>
<comment type="caution">
    <text evidence="6">The sequence shown here is derived from an EMBL/GenBank/DDBJ whole genome shotgun (WGS) entry which is preliminary data.</text>
</comment>
<proteinExistence type="predicted"/>